<feature type="transmembrane region" description="Helical" evidence="8">
    <location>
        <begin position="115"/>
        <end position="134"/>
    </location>
</feature>
<dbReference type="PIRSF" id="PIRSF005355">
    <property type="entry name" value="UBIAD1"/>
    <property type="match status" value="1"/>
</dbReference>
<comment type="caution">
    <text evidence="9">The sequence shown here is derived from an EMBL/GenBank/DDBJ whole genome shotgun (WGS) entry which is preliminary data.</text>
</comment>
<feature type="transmembrane region" description="Helical" evidence="8">
    <location>
        <begin position="242"/>
        <end position="271"/>
    </location>
</feature>
<evidence type="ECO:0000256" key="2">
    <source>
        <dbReference type="ARBA" id="ARBA00004863"/>
    </source>
</evidence>
<feature type="transmembrane region" description="Helical" evidence="8">
    <location>
        <begin position="91"/>
        <end position="109"/>
    </location>
</feature>
<feature type="transmembrane region" description="Helical" evidence="8">
    <location>
        <begin position="297"/>
        <end position="317"/>
    </location>
</feature>
<gene>
    <name evidence="9" type="ORF">J2Z44_003080</name>
</gene>
<dbReference type="CDD" id="cd13962">
    <property type="entry name" value="PT_UbiA_UBIAD1"/>
    <property type="match status" value="1"/>
</dbReference>
<name>A0ABS4K644_9CLOT</name>
<keyword evidence="5 8" id="KW-0812">Transmembrane</keyword>
<protein>
    <submittedName>
        <fullName evidence="9">1,4-dihydroxy-2-naphthoate octaprenyltransferase</fullName>
    </submittedName>
</protein>
<reference evidence="9 10" key="1">
    <citation type="submission" date="2021-03" db="EMBL/GenBank/DDBJ databases">
        <title>Genomic Encyclopedia of Type Strains, Phase IV (KMG-IV): sequencing the most valuable type-strain genomes for metagenomic binning, comparative biology and taxonomic classification.</title>
        <authorList>
            <person name="Goeker M."/>
        </authorList>
    </citation>
    <scope>NUCLEOTIDE SEQUENCE [LARGE SCALE GENOMIC DNA]</scope>
    <source>
        <strain evidence="9 10">DSM 28650</strain>
    </source>
</reference>
<dbReference type="RefSeq" id="WP_021283037.1">
    <property type="nucleotide sequence ID" value="NZ_JAGGLL010000025.1"/>
</dbReference>
<feature type="transmembrane region" description="Helical" evidence="8">
    <location>
        <begin position="12"/>
        <end position="30"/>
    </location>
</feature>
<keyword evidence="6 8" id="KW-1133">Transmembrane helix</keyword>
<keyword evidence="4" id="KW-0808">Transferase</keyword>
<evidence type="ECO:0000256" key="1">
    <source>
        <dbReference type="ARBA" id="ARBA00004141"/>
    </source>
</evidence>
<evidence type="ECO:0000313" key="9">
    <source>
        <dbReference type="EMBL" id="MBP2023243.1"/>
    </source>
</evidence>
<comment type="subcellular location">
    <subcellularLocation>
        <location evidence="1">Membrane</location>
        <topology evidence="1">Multi-pass membrane protein</topology>
    </subcellularLocation>
</comment>
<dbReference type="Pfam" id="PF01040">
    <property type="entry name" value="UbiA"/>
    <property type="match status" value="1"/>
</dbReference>
<dbReference type="EMBL" id="JAGGLL010000025">
    <property type="protein sequence ID" value="MBP2023243.1"/>
    <property type="molecule type" value="Genomic_DNA"/>
</dbReference>
<accession>A0ABS4K644</accession>
<evidence type="ECO:0000256" key="4">
    <source>
        <dbReference type="ARBA" id="ARBA00022679"/>
    </source>
</evidence>
<dbReference type="InterPro" id="IPR044878">
    <property type="entry name" value="UbiA_sf"/>
</dbReference>
<dbReference type="NCBIfam" id="NF004752">
    <property type="entry name" value="PRK06080.1-4"/>
    <property type="match status" value="1"/>
</dbReference>
<evidence type="ECO:0000313" key="10">
    <source>
        <dbReference type="Proteomes" id="UP001519308"/>
    </source>
</evidence>
<evidence type="ECO:0000256" key="5">
    <source>
        <dbReference type="ARBA" id="ARBA00022692"/>
    </source>
</evidence>
<feature type="transmembrane region" description="Helical" evidence="8">
    <location>
        <begin position="42"/>
        <end position="62"/>
    </location>
</feature>
<keyword evidence="10" id="KW-1185">Reference proteome</keyword>
<dbReference type="Proteomes" id="UP001519308">
    <property type="component" value="Unassembled WGS sequence"/>
</dbReference>
<feature type="transmembrane region" description="Helical" evidence="8">
    <location>
        <begin position="186"/>
        <end position="208"/>
    </location>
</feature>
<dbReference type="InterPro" id="IPR000537">
    <property type="entry name" value="UbiA_prenyltransferase"/>
</dbReference>
<sequence>MSISSFLKLVEIQTKVASMIPFFIGTMFALYRYDSFNIENFIIMFISLLSFDMATTAINNYYDYKKATRTKDDSYRKTNVIGRDNLKEGTVVGVIITLVLIAIVFGTILTLKTDVVVLLIGVVSFATGILYTFGPIPLSRMPLGEIFSGFFMGFIILFLSIYIHIFDSNIIVLGFQGGILSLSVDIVEVVYIFLISIPAVGGIANIMLANNTCDLEEDIINKRYTLPYYIGRKAALSLFKGLYYIGYLAIIAMVILRIAPIAVLLVLLTIIPVKKHIDMFYAKQVKSETFVLGVKNFLIMNGALLIVMVVVNLISIAF</sequence>
<feature type="transmembrane region" description="Helical" evidence="8">
    <location>
        <begin position="146"/>
        <end position="166"/>
    </location>
</feature>
<organism evidence="9 10">
    <name type="scientific">Clostridium punense</name>
    <dbReference type="NCBI Taxonomy" id="1054297"/>
    <lineage>
        <taxon>Bacteria</taxon>
        <taxon>Bacillati</taxon>
        <taxon>Bacillota</taxon>
        <taxon>Clostridia</taxon>
        <taxon>Eubacteriales</taxon>
        <taxon>Clostridiaceae</taxon>
        <taxon>Clostridium</taxon>
    </lineage>
</organism>
<dbReference type="PANTHER" id="PTHR13929">
    <property type="entry name" value="1,4-DIHYDROXY-2-NAPHTHOATE OCTAPRENYLTRANSFERASE"/>
    <property type="match status" value="1"/>
</dbReference>
<keyword evidence="7 8" id="KW-0472">Membrane</keyword>
<evidence type="ECO:0000256" key="7">
    <source>
        <dbReference type="ARBA" id="ARBA00023136"/>
    </source>
</evidence>
<dbReference type="Gene3D" id="1.10.357.140">
    <property type="entry name" value="UbiA prenyltransferase"/>
    <property type="match status" value="1"/>
</dbReference>
<proteinExistence type="predicted"/>
<dbReference type="InterPro" id="IPR026046">
    <property type="entry name" value="UBIAD1"/>
</dbReference>
<evidence type="ECO:0000256" key="3">
    <source>
        <dbReference type="ARBA" id="ARBA00022428"/>
    </source>
</evidence>
<dbReference type="NCBIfam" id="NF009926">
    <property type="entry name" value="PRK13387.1"/>
    <property type="match status" value="1"/>
</dbReference>
<evidence type="ECO:0000256" key="8">
    <source>
        <dbReference type="SAM" id="Phobius"/>
    </source>
</evidence>
<dbReference type="PANTHER" id="PTHR13929:SF0">
    <property type="entry name" value="UBIA PRENYLTRANSFERASE DOMAIN-CONTAINING PROTEIN 1"/>
    <property type="match status" value="1"/>
</dbReference>
<keyword evidence="3" id="KW-0474">Menaquinone biosynthesis</keyword>
<comment type="pathway">
    <text evidence="2">Quinol/quinone metabolism; menaquinone biosynthesis.</text>
</comment>
<evidence type="ECO:0000256" key="6">
    <source>
        <dbReference type="ARBA" id="ARBA00022989"/>
    </source>
</evidence>